<accession>A0A6M0JVW6</accession>
<evidence type="ECO:0000313" key="2">
    <source>
        <dbReference type="Proteomes" id="UP000483379"/>
    </source>
</evidence>
<dbReference type="RefSeq" id="WP_164451398.1">
    <property type="nucleotide sequence ID" value="NZ_JAAIJQ010000011.1"/>
</dbReference>
<protein>
    <submittedName>
        <fullName evidence="1">Uncharacterized protein</fullName>
    </submittedName>
</protein>
<organism evidence="1 2">
    <name type="scientific">Thiorhodococcus minor</name>
    <dbReference type="NCBI Taxonomy" id="57489"/>
    <lineage>
        <taxon>Bacteria</taxon>
        <taxon>Pseudomonadati</taxon>
        <taxon>Pseudomonadota</taxon>
        <taxon>Gammaproteobacteria</taxon>
        <taxon>Chromatiales</taxon>
        <taxon>Chromatiaceae</taxon>
        <taxon>Thiorhodococcus</taxon>
    </lineage>
</organism>
<keyword evidence="2" id="KW-1185">Reference proteome</keyword>
<dbReference type="AlphaFoldDB" id="A0A6M0JVW6"/>
<proteinExistence type="predicted"/>
<name>A0A6M0JVW6_9GAMM</name>
<gene>
    <name evidence="1" type="ORF">G3446_05345</name>
</gene>
<dbReference type="Proteomes" id="UP000483379">
    <property type="component" value="Unassembled WGS sequence"/>
</dbReference>
<sequence length="124" mass="13406">MPTIVIDIPSDALPIPADSPEQFAAEARFLLALKLFELGRISSRPGRFQRSVPLQHRKRCQPPAASLKLCFGAAFKSSLSHPTGERLIGQKIRQLHDLPPLAAGSWKLTAPIGFSGLSDPSSPI</sequence>
<evidence type="ECO:0000313" key="1">
    <source>
        <dbReference type="EMBL" id="NEV61329.1"/>
    </source>
</evidence>
<dbReference type="EMBL" id="JAAIJQ010000011">
    <property type="protein sequence ID" value="NEV61329.1"/>
    <property type="molecule type" value="Genomic_DNA"/>
</dbReference>
<comment type="caution">
    <text evidence="1">The sequence shown here is derived from an EMBL/GenBank/DDBJ whole genome shotgun (WGS) entry which is preliminary data.</text>
</comment>
<reference evidence="1 2" key="1">
    <citation type="submission" date="2020-02" db="EMBL/GenBank/DDBJ databases">
        <title>Genome sequences of Thiorhodococcus mannitoliphagus and Thiorhodococcus minor, purple sulfur photosynthetic bacteria in the gammaproteobacterial family, Chromatiaceae.</title>
        <authorList>
            <person name="Aviles F.A."/>
            <person name="Meyer T.E."/>
            <person name="Kyndt J.A."/>
        </authorList>
    </citation>
    <scope>NUCLEOTIDE SEQUENCE [LARGE SCALE GENOMIC DNA]</scope>
    <source>
        <strain evidence="1 2">DSM 11518</strain>
    </source>
</reference>